<evidence type="ECO:0000313" key="3">
    <source>
        <dbReference type="Proteomes" id="UP000673552"/>
    </source>
</evidence>
<feature type="region of interest" description="Disordered" evidence="1">
    <location>
        <begin position="249"/>
        <end position="524"/>
    </location>
</feature>
<feature type="compositionally biased region" description="Low complexity" evidence="1">
    <location>
        <begin position="256"/>
        <end position="266"/>
    </location>
</feature>
<feature type="compositionally biased region" description="Low complexity" evidence="1">
    <location>
        <begin position="790"/>
        <end position="800"/>
    </location>
</feature>
<reference evidence="3" key="2">
    <citation type="journal article" date="2021" name="Sci. Data">
        <title>Chromosome-scale genome sequencing, assembly and annotation of six genomes from subfamily Leishmaniinae.</title>
        <authorList>
            <person name="Almutairi H."/>
            <person name="Urbaniak M.D."/>
            <person name="Bates M.D."/>
            <person name="Jariyapan N."/>
            <person name="Kwakye-Nuako G."/>
            <person name="Thomaz Soccol V."/>
            <person name="Al-Salem W.S."/>
            <person name="Dillon R.J."/>
            <person name="Bates P.A."/>
            <person name="Gatherer D."/>
        </authorList>
    </citation>
    <scope>NUCLEOTIDE SEQUENCE [LARGE SCALE GENOMIC DNA]</scope>
</reference>
<feature type="compositionally biased region" description="Polar residues" evidence="1">
    <location>
        <begin position="335"/>
        <end position="347"/>
    </location>
</feature>
<feature type="region of interest" description="Disordered" evidence="1">
    <location>
        <begin position="1"/>
        <end position="31"/>
    </location>
</feature>
<feature type="region of interest" description="Disordered" evidence="1">
    <location>
        <begin position="893"/>
        <end position="940"/>
    </location>
</feature>
<feature type="region of interest" description="Disordered" evidence="1">
    <location>
        <begin position="991"/>
        <end position="1013"/>
    </location>
</feature>
<evidence type="ECO:0000313" key="2">
    <source>
        <dbReference type="EMBL" id="KAG5485807.1"/>
    </source>
</evidence>
<feature type="region of interest" description="Disordered" evidence="1">
    <location>
        <begin position="1201"/>
        <end position="1348"/>
    </location>
</feature>
<feature type="compositionally biased region" description="Polar residues" evidence="1">
    <location>
        <begin position="372"/>
        <end position="383"/>
    </location>
</feature>
<feature type="compositionally biased region" description="Acidic residues" evidence="1">
    <location>
        <begin position="17"/>
        <end position="31"/>
    </location>
</feature>
<feature type="compositionally biased region" description="Basic and acidic residues" evidence="1">
    <location>
        <begin position="1229"/>
        <end position="1242"/>
    </location>
</feature>
<feature type="compositionally biased region" description="Basic and acidic residues" evidence="1">
    <location>
        <begin position="303"/>
        <end position="325"/>
    </location>
</feature>
<feature type="compositionally biased region" description="Polar residues" evidence="1">
    <location>
        <begin position="475"/>
        <end position="486"/>
    </location>
</feature>
<organism evidence="2 3">
    <name type="scientific">Leishmania martiniquensis</name>
    <dbReference type="NCBI Taxonomy" id="1580590"/>
    <lineage>
        <taxon>Eukaryota</taxon>
        <taxon>Discoba</taxon>
        <taxon>Euglenozoa</taxon>
        <taxon>Kinetoplastea</taxon>
        <taxon>Metakinetoplastina</taxon>
        <taxon>Trypanosomatida</taxon>
        <taxon>Trypanosomatidae</taxon>
        <taxon>Leishmaniinae</taxon>
        <taxon>Leishmania</taxon>
    </lineage>
</organism>
<feature type="compositionally biased region" description="Basic and acidic residues" evidence="1">
    <location>
        <begin position="489"/>
        <end position="503"/>
    </location>
</feature>
<dbReference type="RefSeq" id="XP_067180960.1">
    <property type="nucleotide sequence ID" value="XM_067324603.1"/>
</dbReference>
<dbReference type="GeneID" id="92517115"/>
<feature type="compositionally biased region" description="Polar residues" evidence="1">
    <location>
        <begin position="691"/>
        <end position="705"/>
    </location>
</feature>
<feature type="compositionally biased region" description="Low complexity" evidence="1">
    <location>
        <begin position="407"/>
        <end position="440"/>
    </location>
</feature>
<dbReference type="Proteomes" id="UP000673552">
    <property type="component" value="Unassembled WGS sequence"/>
</dbReference>
<feature type="region of interest" description="Disordered" evidence="1">
    <location>
        <begin position="1085"/>
        <end position="1161"/>
    </location>
</feature>
<feature type="compositionally biased region" description="Polar residues" evidence="1">
    <location>
        <begin position="724"/>
        <end position="735"/>
    </location>
</feature>
<gene>
    <name evidence="2" type="ORF">LSCM1_07220</name>
</gene>
<feature type="compositionally biased region" description="Low complexity" evidence="1">
    <location>
        <begin position="893"/>
        <end position="905"/>
    </location>
</feature>
<feature type="compositionally biased region" description="Polar residues" evidence="1">
    <location>
        <begin position="1215"/>
        <end position="1228"/>
    </location>
</feature>
<dbReference type="EMBL" id="JAFEUZ010000008">
    <property type="protein sequence ID" value="KAG5485807.1"/>
    <property type="molecule type" value="Genomic_DNA"/>
</dbReference>
<keyword evidence="3" id="KW-1185">Reference proteome</keyword>
<feature type="compositionally biased region" description="Low complexity" evidence="1">
    <location>
        <begin position="1262"/>
        <end position="1272"/>
    </location>
</feature>
<protein>
    <submittedName>
        <fullName evidence="2">Uncharacterized protein</fullName>
    </submittedName>
</protein>
<sequence length="1348" mass="138644">MEPVRPAQRLERLPEPHDEEEEDESDVSTEVESEVLSQQFRSLPWPFPAVSLSVGISPSASMRRGISPLASDQQTCMSASSLTAWSGAQVVYGGGTGTAWASGLGLNKFEKLRVSPRSGAAATNKGLTTTTAPTAAMRPITAMTTATTALATTVTSLQCELTAENLDRLRETRALLDELPVGPRKENTQRTKASPPAVIAVSRARSNCAAGAGGTRVSRAAALSKQQPLPTWQSGQRGVNYSGAHALADLQSRPPTTTTAAAETGALDGGTDGPREKQRTTAGATPTVTSTPPLAVAQCTRGQRVDEPLTLRAEREDDNDGRRGAAGEAGATPVTLPQRSSAATTLTGAPARAPRASCKGGSGRALAKRQHLSTSKTRYQGQILQLEDCTETEAPATVSSPSRERAPTVATPADATTAGTATSAAGDVSPAPRAPLASASVGSKKSSQASVSQEVTSGRGVQAARRIPVAGLATHNGTLSSSSTSPMGREVDQDGSEAVRRETQSSSAGLAKEENDQAASSIDDSLTSCSVHTISPENARQLVVRARGSLETHPVVHTSVSEKASCDRRRSDIRGVDEGEGEAVEREKSCEGLLCGAPPTLAPTHQGRSLLTSSSAVASSRPPLLSLTAIGVASATSGVFRSAMQTSPRLSAALPRITLPHQPQQLVSPAVLLSAGTTEAPPSRKPVTAVTVASPSSTGDWQMSVSQASRADPSRRSAARTGASKASSSCDTHIPSSVDCLPSVGSTQPPLSVRTPDGGGGLRWRLTTSSRTSSAGASDQRVHGGHPRSTDSVSSDSTPPMLHEVWAPAAVADESGAMMPPSRSKLKLPESLLSLDGQARAARPNSDHLDRSDTAAASSSAATLIPAVLAPALMPGAGDRRSDNADKLQTRAPAPAAVALATPSPSGIGTSGDEKGKGSAVQAATRVRRAPAPGRKWSGEDRINLAGRRSLQPVLHGSATSTSPKESGMMACAVRDRPRALAPLDGRVRQPLSQATPAAGSGTNGVGLTARTEPAGLPGAAAAALHKCNAEQMPDMWQQTLSRAPPLADRRSTTVIVPSPGIDGAGDGLLAAAARECSGNILSRSHSLPTGALPSAGGSAAQPSTDPLPPEKGSARLDQGATRQPHHQPELLPRAAADGGLPHAESRGALDSPPTVYSDHLTSHALQPPAVHTAVGGEVHGQLSLPPSVRVAGDPACDVGKGRGHLPERLPALGLSSSRAAVNPARSSSPKDTDAIDGHGDPSRVPVARRTTVAAIRESPLARSRSGTSSNGSGSGTAGNQHPRHPQHHDRLIMPPGSATSSDSSQRDEVEEGPERPKCMQARKVPPPRRRRCADVGIPEEGEERKTP</sequence>
<feature type="compositionally biased region" description="Polar residues" evidence="1">
    <location>
        <begin position="441"/>
        <end position="456"/>
    </location>
</feature>
<dbReference type="KEGG" id="lmat:92517115"/>
<proteinExistence type="predicted"/>
<feature type="compositionally biased region" description="Basic and acidic residues" evidence="1">
    <location>
        <begin position="1305"/>
        <end position="1318"/>
    </location>
</feature>
<accession>A0A836HGK6</accession>
<name>A0A836HGK6_9TRYP</name>
<reference evidence="3" key="1">
    <citation type="journal article" date="2021" name="Microbiol. Resour. Announc.">
        <title>LGAAP: Leishmaniinae Genome Assembly and Annotation Pipeline.</title>
        <authorList>
            <person name="Almutairi H."/>
            <person name="Urbaniak M.D."/>
            <person name="Bates M.D."/>
            <person name="Jariyapan N."/>
            <person name="Kwakye-Nuako G."/>
            <person name="Thomaz-Soccol V."/>
            <person name="Al-Salem W.S."/>
            <person name="Dillon R.J."/>
            <person name="Bates P.A."/>
            <person name="Gatherer D."/>
        </authorList>
    </citation>
    <scope>NUCLEOTIDE SEQUENCE [LARGE SCALE GENOMIC DNA]</scope>
</reference>
<feature type="compositionally biased region" description="Low complexity" evidence="1">
    <location>
        <begin position="280"/>
        <end position="293"/>
    </location>
</feature>
<feature type="region of interest" description="Disordered" evidence="1">
    <location>
        <begin position="676"/>
        <end position="800"/>
    </location>
</feature>
<feature type="compositionally biased region" description="Low complexity" evidence="1">
    <location>
        <begin position="763"/>
        <end position="778"/>
    </location>
</feature>
<dbReference type="OrthoDB" id="267130at2759"/>
<comment type="caution">
    <text evidence="2">The sequence shown here is derived from an EMBL/GenBank/DDBJ whole genome shotgun (WGS) entry which is preliminary data.</text>
</comment>
<evidence type="ECO:0000256" key="1">
    <source>
        <dbReference type="SAM" id="MobiDB-lite"/>
    </source>
</evidence>